<name>A0A6M7UN01_9HYPH</name>
<dbReference type="SUPFAM" id="SSF53167">
    <property type="entry name" value="Purine and uridine phosphorylases"/>
    <property type="match status" value="1"/>
</dbReference>
<proteinExistence type="predicted"/>
<dbReference type="PANTHER" id="PTHR43691:SF11">
    <property type="entry name" value="FI09636P-RELATED"/>
    <property type="match status" value="1"/>
</dbReference>
<dbReference type="KEGG" id="merd:EB233_18870"/>
<protein>
    <recommendedName>
        <fullName evidence="2">Uridine phosphorylase</fullName>
        <ecNumber evidence="1">2.4.2.3</ecNumber>
    </recommendedName>
</protein>
<keyword evidence="5" id="KW-0808">Transferase</keyword>
<dbReference type="GO" id="GO:0004850">
    <property type="term" value="F:uridine phosphorylase activity"/>
    <property type="evidence" value="ECO:0007669"/>
    <property type="project" value="UniProtKB-EC"/>
</dbReference>
<evidence type="ECO:0000313" key="5">
    <source>
        <dbReference type="EMBL" id="QKC77307.1"/>
    </source>
</evidence>
<dbReference type="EC" id="2.4.2.3" evidence="1"/>
<organism evidence="5 6">
    <name type="scientific">Mesorhizobium erdmanii</name>
    <dbReference type="NCBI Taxonomy" id="1777866"/>
    <lineage>
        <taxon>Bacteria</taxon>
        <taxon>Pseudomonadati</taxon>
        <taxon>Pseudomonadota</taxon>
        <taxon>Alphaproteobacteria</taxon>
        <taxon>Hyphomicrobiales</taxon>
        <taxon>Phyllobacteriaceae</taxon>
        <taxon>Mesorhizobium</taxon>
    </lineage>
</organism>
<evidence type="ECO:0000256" key="1">
    <source>
        <dbReference type="ARBA" id="ARBA00011888"/>
    </source>
</evidence>
<dbReference type="Pfam" id="PF01048">
    <property type="entry name" value="PNP_UDP_1"/>
    <property type="match status" value="1"/>
</dbReference>
<dbReference type="AlphaFoldDB" id="A0A6M7UN01"/>
<dbReference type="InterPro" id="IPR035994">
    <property type="entry name" value="Nucleoside_phosphorylase_sf"/>
</dbReference>
<dbReference type="Gene3D" id="3.40.50.1580">
    <property type="entry name" value="Nucleoside phosphorylase domain"/>
    <property type="match status" value="1"/>
</dbReference>
<evidence type="ECO:0000256" key="2">
    <source>
        <dbReference type="ARBA" id="ARBA00021980"/>
    </source>
</evidence>
<reference evidence="5 6" key="1">
    <citation type="submission" date="2018-10" db="EMBL/GenBank/DDBJ databases">
        <authorList>
            <person name="Perry B.J."/>
            <person name="Sullivan J.T."/>
            <person name="Murphy R.J.T."/>
            <person name="Ramsay J.P."/>
            <person name="Ronson C.W."/>
        </authorList>
    </citation>
    <scope>NUCLEOTIDE SEQUENCE [LARGE SCALE GENOMIC DNA]</scope>
    <source>
        <strain evidence="5 6">NZP2014</strain>
    </source>
</reference>
<evidence type="ECO:0000313" key="6">
    <source>
        <dbReference type="Proteomes" id="UP000503339"/>
    </source>
</evidence>
<dbReference type="NCBIfam" id="NF004489">
    <property type="entry name" value="PRK05819.1"/>
    <property type="match status" value="1"/>
</dbReference>
<dbReference type="GO" id="GO:0004731">
    <property type="term" value="F:purine-nucleoside phosphorylase activity"/>
    <property type="evidence" value="ECO:0007669"/>
    <property type="project" value="TreeGrafter"/>
</dbReference>
<keyword evidence="5" id="KW-0328">Glycosyltransferase</keyword>
<feature type="domain" description="Nucleoside phosphorylase" evidence="4">
    <location>
        <begin position="16"/>
        <end position="232"/>
    </location>
</feature>
<accession>A0A6M7UN01</accession>
<dbReference type="EMBL" id="CP033361">
    <property type="protein sequence ID" value="QKC77307.1"/>
    <property type="molecule type" value="Genomic_DNA"/>
</dbReference>
<evidence type="ECO:0000259" key="4">
    <source>
        <dbReference type="Pfam" id="PF01048"/>
    </source>
</evidence>
<evidence type="ECO:0000256" key="3">
    <source>
        <dbReference type="ARBA" id="ARBA00048447"/>
    </source>
</evidence>
<keyword evidence="6" id="KW-1185">Reference proteome</keyword>
<dbReference type="GO" id="GO:0005829">
    <property type="term" value="C:cytosol"/>
    <property type="evidence" value="ECO:0007669"/>
    <property type="project" value="TreeGrafter"/>
</dbReference>
<comment type="catalytic activity">
    <reaction evidence="3">
        <text>uridine + phosphate = alpha-D-ribose 1-phosphate + uracil</text>
        <dbReference type="Rhea" id="RHEA:24388"/>
        <dbReference type="ChEBI" id="CHEBI:16704"/>
        <dbReference type="ChEBI" id="CHEBI:17568"/>
        <dbReference type="ChEBI" id="CHEBI:43474"/>
        <dbReference type="ChEBI" id="CHEBI:57720"/>
        <dbReference type="EC" id="2.4.2.3"/>
    </reaction>
</comment>
<dbReference type="InterPro" id="IPR000845">
    <property type="entry name" value="Nucleoside_phosphorylase_d"/>
</dbReference>
<gene>
    <name evidence="5" type="ORF">EB233_18870</name>
</gene>
<dbReference type="PANTHER" id="PTHR43691">
    <property type="entry name" value="URIDINE PHOSPHORYLASE"/>
    <property type="match status" value="1"/>
</dbReference>
<dbReference type="RefSeq" id="WP_064988558.1">
    <property type="nucleotide sequence ID" value="NZ_CP033361.1"/>
</dbReference>
<dbReference type="GO" id="GO:0006152">
    <property type="term" value="P:purine nucleoside catabolic process"/>
    <property type="evidence" value="ECO:0007669"/>
    <property type="project" value="TreeGrafter"/>
</dbReference>
<dbReference type="Proteomes" id="UP000503339">
    <property type="component" value="Chromosome"/>
</dbReference>
<sequence length="237" mass="25532">MTPHIEAGKGDYAETVLLPGDPQRAEWMAQTFLEAPRCVNRRRGALGFTGLYRSRPISIQSTGIGVSSFLIYAHELLDYYGARTLIRTGTCGGLSPELGLRSLVISQSARPENTESGQVFGLYGADTGPDPALLARALAKAAELGVQHHAGLTACTDIFYHPEARGRYGEAKALGALAVDMETSALYRICAHFGARALSLLTVVDNLITGEQADYSERQALFTDMSRLALEIAVEAR</sequence>